<dbReference type="Pfam" id="PF07724">
    <property type="entry name" value="AAA_2"/>
    <property type="match status" value="1"/>
</dbReference>
<dbReference type="CDD" id="cd19499">
    <property type="entry name" value="RecA-like_ClpB_Hsp104-like"/>
    <property type="match status" value="1"/>
</dbReference>
<dbReference type="SMART" id="SM00382">
    <property type="entry name" value="AAA"/>
    <property type="match status" value="1"/>
</dbReference>
<dbReference type="Proteomes" id="UP000229554">
    <property type="component" value="Unassembled WGS sequence"/>
</dbReference>
<dbReference type="EMBL" id="PFED01000031">
    <property type="protein sequence ID" value="PJE63215.1"/>
    <property type="molecule type" value="Genomic_DNA"/>
</dbReference>
<keyword evidence="2" id="KW-0547">Nucleotide-binding</keyword>
<keyword evidence="3 7" id="KW-0067">ATP-binding</keyword>
<accession>A0A2M8KTG8</accession>
<keyword evidence="1" id="KW-0677">Repeat</keyword>
<dbReference type="InterPro" id="IPR050130">
    <property type="entry name" value="ClpA_ClpB"/>
</dbReference>
<dbReference type="GO" id="GO:0005737">
    <property type="term" value="C:cytoplasm"/>
    <property type="evidence" value="ECO:0007669"/>
    <property type="project" value="TreeGrafter"/>
</dbReference>
<keyword evidence="7" id="KW-0645">Protease</keyword>
<evidence type="ECO:0000256" key="4">
    <source>
        <dbReference type="ARBA" id="ARBA00023186"/>
    </source>
</evidence>
<feature type="non-terminal residue" evidence="7">
    <location>
        <position position="361"/>
    </location>
</feature>
<dbReference type="GO" id="GO:0006508">
    <property type="term" value="P:proteolysis"/>
    <property type="evidence" value="ECO:0007669"/>
    <property type="project" value="UniProtKB-KW"/>
</dbReference>
<dbReference type="PANTHER" id="PTHR11638">
    <property type="entry name" value="ATP-DEPENDENT CLP PROTEASE"/>
    <property type="match status" value="1"/>
</dbReference>
<evidence type="ECO:0000256" key="3">
    <source>
        <dbReference type="ARBA" id="ARBA00022840"/>
    </source>
</evidence>
<dbReference type="GO" id="GO:0005524">
    <property type="term" value="F:ATP binding"/>
    <property type="evidence" value="ECO:0007669"/>
    <property type="project" value="UniProtKB-KW"/>
</dbReference>
<dbReference type="GO" id="GO:0016887">
    <property type="term" value="F:ATP hydrolysis activity"/>
    <property type="evidence" value="ECO:0007669"/>
    <property type="project" value="InterPro"/>
</dbReference>
<comment type="caution">
    <text evidence="7">The sequence shown here is derived from an EMBL/GenBank/DDBJ whole genome shotgun (WGS) entry which is preliminary data.</text>
</comment>
<evidence type="ECO:0000256" key="5">
    <source>
        <dbReference type="SAM" id="Coils"/>
    </source>
</evidence>
<dbReference type="AlphaFoldDB" id="A0A2M8KTG8"/>
<dbReference type="InterPro" id="IPR001270">
    <property type="entry name" value="ClpA/B"/>
</dbReference>
<protein>
    <submittedName>
        <fullName evidence="7">ATP-dependent Clp protease ATP-binding subunit ClpC</fullName>
    </submittedName>
</protein>
<evidence type="ECO:0000256" key="2">
    <source>
        <dbReference type="ARBA" id="ARBA00022741"/>
    </source>
</evidence>
<name>A0A2M8KTG8_9BACT</name>
<dbReference type="FunFam" id="3.40.50.300:FF:000025">
    <property type="entry name" value="ATP-dependent Clp protease subunit"/>
    <property type="match status" value="1"/>
</dbReference>
<dbReference type="GO" id="GO:0034605">
    <property type="term" value="P:cellular response to heat"/>
    <property type="evidence" value="ECO:0007669"/>
    <property type="project" value="TreeGrafter"/>
</dbReference>
<dbReference type="InterPro" id="IPR041546">
    <property type="entry name" value="ClpA/ClpB_AAA_lid"/>
</dbReference>
<keyword evidence="5" id="KW-0175">Coiled coil</keyword>
<dbReference type="InterPro" id="IPR027417">
    <property type="entry name" value="P-loop_NTPase"/>
</dbReference>
<evidence type="ECO:0000313" key="8">
    <source>
        <dbReference type="Proteomes" id="UP000229554"/>
    </source>
</evidence>
<dbReference type="Pfam" id="PF17871">
    <property type="entry name" value="AAA_lid_9"/>
    <property type="match status" value="1"/>
</dbReference>
<gene>
    <name evidence="7" type="ORF">COU88_00730</name>
</gene>
<evidence type="ECO:0000256" key="1">
    <source>
        <dbReference type="ARBA" id="ARBA00022737"/>
    </source>
</evidence>
<sequence length="361" mass="40344">MPPGATTTAEYRKYIEKDPALERRFQPITVPEPTDAQAIKMLRAVRDKYEAFHKVKIPDDAIDAAVRLSQRYVGGRFLPDKAIDLIDESASAVRLPIISLPEEISSLEEQLKALEQERQEAIKAKNQIKANVYEKRIIGLQDTLKTKQEEYTQKKAMSVGVVSTQMIKDVIARWTGIPVNKITESEKEKIAKLEDIMHKRLVDQENAVVVVSQAVRRGRAGLKAVARPIGGFIFLGPTGVGKTELAKTLAEVLFGTEESMVRFDMSEYMEKHEVAKLLGAPPGYVGYEEGGKLTEAVKRNPYSVILFDEIEKAHPDIFNILLQILDDGRLTDNKGHTVSLKNTVVICTSNIGTRTIQDEML</sequence>
<organism evidence="7 8">
    <name type="scientific">Candidatus Roizmanbacteria bacterium CG10_big_fil_rev_8_21_14_0_10_39_6</name>
    <dbReference type="NCBI Taxonomy" id="1974853"/>
    <lineage>
        <taxon>Bacteria</taxon>
        <taxon>Candidatus Roizmaniibacteriota</taxon>
    </lineage>
</organism>
<evidence type="ECO:0000259" key="6">
    <source>
        <dbReference type="SMART" id="SM00382"/>
    </source>
</evidence>
<dbReference type="InterPro" id="IPR003959">
    <property type="entry name" value="ATPase_AAA_core"/>
</dbReference>
<dbReference type="Gene3D" id="1.10.8.60">
    <property type="match status" value="1"/>
</dbReference>
<dbReference type="Gene3D" id="3.40.50.300">
    <property type="entry name" value="P-loop containing nucleotide triphosphate hydrolases"/>
    <property type="match status" value="2"/>
</dbReference>
<proteinExistence type="predicted"/>
<dbReference type="PRINTS" id="PR00300">
    <property type="entry name" value="CLPPROTEASEA"/>
</dbReference>
<reference evidence="8" key="1">
    <citation type="submission" date="2017-09" db="EMBL/GenBank/DDBJ databases">
        <title>Depth-based differentiation of microbial function through sediment-hosted aquifers and enrichment of novel symbionts in the deep terrestrial subsurface.</title>
        <authorList>
            <person name="Probst A.J."/>
            <person name="Ladd B."/>
            <person name="Jarett J.K."/>
            <person name="Geller-Mcgrath D.E."/>
            <person name="Sieber C.M.K."/>
            <person name="Emerson J.B."/>
            <person name="Anantharaman K."/>
            <person name="Thomas B.C."/>
            <person name="Malmstrom R."/>
            <person name="Stieglmeier M."/>
            <person name="Klingl A."/>
            <person name="Woyke T."/>
            <person name="Ryan C.M."/>
            <person name="Banfield J.F."/>
        </authorList>
    </citation>
    <scope>NUCLEOTIDE SEQUENCE [LARGE SCALE GENOMIC DNA]</scope>
</reference>
<feature type="coiled-coil region" evidence="5">
    <location>
        <begin position="97"/>
        <end position="150"/>
    </location>
</feature>
<dbReference type="PANTHER" id="PTHR11638:SF18">
    <property type="entry name" value="HEAT SHOCK PROTEIN 104"/>
    <property type="match status" value="1"/>
</dbReference>
<feature type="domain" description="AAA+ ATPase" evidence="6">
    <location>
        <begin position="228"/>
        <end position="361"/>
    </location>
</feature>
<dbReference type="InterPro" id="IPR003593">
    <property type="entry name" value="AAA+_ATPase"/>
</dbReference>
<keyword evidence="4" id="KW-0143">Chaperone</keyword>
<dbReference type="GO" id="GO:0008233">
    <property type="term" value="F:peptidase activity"/>
    <property type="evidence" value="ECO:0007669"/>
    <property type="project" value="UniProtKB-KW"/>
</dbReference>
<keyword evidence="7" id="KW-0378">Hydrolase</keyword>
<dbReference type="Gene3D" id="4.10.860.10">
    <property type="entry name" value="UVR domain"/>
    <property type="match status" value="1"/>
</dbReference>
<dbReference type="SUPFAM" id="SSF52540">
    <property type="entry name" value="P-loop containing nucleoside triphosphate hydrolases"/>
    <property type="match status" value="2"/>
</dbReference>
<evidence type="ECO:0000313" key="7">
    <source>
        <dbReference type="EMBL" id="PJE63215.1"/>
    </source>
</evidence>